<sequence length="524" mass="58375">MDCLTSSTCNLAISEIVQKKSYEIDDDEADIVLKTSDGLLKAHKSVVRSCPYFAAIIDGSWIESQSSVITLDIFSFKSVKFVVEHMYKPKQSIDTNHDIGELITLVDMLGLQSLQELISSTMVVTVCHNFHKPCKDCIEGVMSTLQLASTYYLAEVRTKCLNWITKHFVKSWNSRPFSCLPEPLQQSCLKSLENSMNIENIIDLNLKTQQLQQILPSVKWAEPVKMLVKSLTTSCMTFMQQHFHDTLHSAKFKSLCQIDTWSLGSVEAIIFQAACNLPVDQACWSYLALEKITDELLKLGEDQQPLDPIYVDFIQRLFKAVENRLIQRVGMATKCSAWDAIPKTKQISIMQMGFFDPLDSYPKNSSDRPNPRHSLRRNHSLNAATASGDVSSKSRAPNAGLNTGALQRTTLRATIHGGRNPISPTAAARTTGTPRSSGISNVQSSNRGGPETLRPNSVRTTNASASRSNTSRLNSNLVGTSCQRSIDIICFTCLVFWLSRQFGCSRVCLVMYCECSLFLHTKSV</sequence>
<feature type="compositionally biased region" description="Low complexity" evidence="1">
    <location>
        <begin position="459"/>
        <end position="472"/>
    </location>
</feature>
<dbReference type="SUPFAM" id="SSF54695">
    <property type="entry name" value="POZ domain"/>
    <property type="match status" value="1"/>
</dbReference>
<dbReference type="PANTHER" id="PTHR22427:SF7">
    <property type="entry name" value="GH15728P"/>
    <property type="match status" value="1"/>
</dbReference>
<dbReference type="InterPro" id="IPR000210">
    <property type="entry name" value="BTB/POZ_dom"/>
</dbReference>
<proteinExistence type="predicted"/>
<dbReference type="InterPro" id="IPR011333">
    <property type="entry name" value="SKP1/BTB/POZ_sf"/>
</dbReference>
<feature type="domain" description="BTB" evidence="2">
    <location>
        <begin position="29"/>
        <end position="95"/>
    </location>
</feature>
<dbReference type="Pfam" id="PF00651">
    <property type="entry name" value="BTB"/>
    <property type="match status" value="1"/>
</dbReference>
<dbReference type="InterPro" id="IPR043225">
    <property type="entry name" value="BACK_BTBD8"/>
</dbReference>
<dbReference type="Proteomes" id="UP001234178">
    <property type="component" value="Unassembled WGS sequence"/>
</dbReference>
<dbReference type="PROSITE" id="PS50097">
    <property type="entry name" value="BTB"/>
    <property type="match status" value="1"/>
</dbReference>
<dbReference type="EMBL" id="JAOYFB010000037">
    <property type="protein sequence ID" value="KAK4022739.1"/>
    <property type="molecule type" value="Genomic_DNA"/>
</dbReference>
<evidence type="ECO:0000313" key="4">
    <source>
        <dbReference type="Proteomes" id="UP001234178"/>
    </source>
</evidence>
<dbReference type="CDD" id="cd18490">
    <property type="entry name" value="BACK_BTBD8"/>
    <property type="match status" value="1"/>
</dbReference>
<accession>A0ABR0ACC0</accession>
<feature type="compositionally biased region" description="Polar residues" evidence="1">
    <location>
        <begin position="438"/>
        <end position="447"/>
    </location>
</feature>
<evidence type="ECO:0000259" key="2">
    <source>
        <dbReference type="PROSITE" id="PS50097"/>
    </source>
</evidence>
<protein>
    <recommendedName>
        <fullName evidence="2">BTB domain-containing protein</fullName>
    </recommendedName>
</protein>
<feature type="region of interest" description="Disordered" evidence="1">
    <location>
        <begin position="360"/>
        <end position="472"/>
    </location>
</feature>
<dbReference type="Pfam" id="PF26017">
    <property type="entry name" value="BACK_BTBD8"/>
    <property type="match status" value="1"/>
</dbReference>
<keyword evidence="4" id="KW-1185">Reference proteome</keyword>
<gene>
    <name evidence="3" type="ORF">OUZ56_008189</name>
</gene>
<name>A0ABR0ACC0_9CRUS</name>
<feature type="compositionally biased region" description="Polar residues" evidence="1">
    <location>
        <begin position="380"/>
        <end position="412"/>
    </location>
</feature>
<evidence type="ECO:0000256" key="1">
    <source>
        <dbReference type="SAM" id="MobiDB-lite"/>
    </source>
</evidence>
<dbReference type="Gene3D" id="3.30.710.10">
    <property type="entry name" value="Potassium Channel Kv1.1, Chain A"/>
    <property type="match status" value="1"/>
</dbReference>
<feature type="compositionally biased region" description="Low complexity" evidence="1">
    <location>
        <begin position="423"/>
        <end position="437"/>
    </location>
</feature>
<reference evidence="3 4" key="1">
    <citation type="journal article" date="2023" name="Nucleic Acids Res.">
        <title>The hologenome of Daphnia magna reveals possible DNA methylation and microbiome-mediated evolution of the host genome.</title>
        <authorList>
            <person name="Chaturvedi A."/>
            <person name="Li X."/>
            <person name="Dhandapani V."/>
            <person name="Marshall H."/>
            <person name="Kissane S."/>
            <person name="Cuenca-Cambronero M."/>
            <person name="Asole G."/>
            <person name="Calvet F."/>
            <person name="Ruiz-Romero M."/>
            <person name="Marangio P."/>
            <person name="Guigo R."/>
            <person name="Rago D."/>
            <person name="Mirbahai L."/>
            <person name="Eastwood N."/>
            <person name="Colbourne J.K."/>
            <person name="Zhou J."/>
            <person name="Mallon E."/>
            <person name="Orsini L."/>
        </authorList>
    </citation>
    <scope>NUCLEOTIDE SEQUENCE [LARGE SCALE GENOMIC DNA]</scope>
    <source>
        <strain evidence="3">LRV0_1</strain>
    </source>
</reference>
<organism evidence="3 4">
    <name type="scientific">Daphnia magna</name>
    <dbReference type="NCBI Taxonomy" id="35525"/>
    <lineage>
        <taxon>Eukaryota</taxon>
        <taxon>Metazoa</taxon>
        <taxon>Ecdysozoa</taxon>
        <taxon>Arthropoda</taxon>
        <taxon>Crustacea</taxon>
        <taxon>Branchiopoda</taxon>
        <taxon>Diplostraca</taxon>
        <taxon>Cladocera</taxon>
        <taxon>Anomopoda</taxon>
        <taxon>Daphniidae</taxon>
        <taxon>Daphnia</taxon>
    </lineage>
</organism>
<dbReference type="PANTHER" id="PTHR22427">
    <property type="entry name" value="GH15728P"/>
    <property type="match status" value="1"/>
</dbReference>
<dbReference type="SMART" id="SM00225">
    <property type="entry name" value="BTB"/>
    <property type="match status" value="1"/>
</dbReference>
<evidence type="ECO:0000313" key="3">
    <source>
        <dbReference type="EMBL" id="KAK4022739.1"/>
    </source>
</evidence>
<comment type="caution">
    <text evidence="3">The sequence shown here is derived from an EMBL/GenBank/DDBJ whole genome shotgun (WGS) entry which is preliminary data.</text>
</comment>